<dbReference type="InterPro" id="IPR056665">
    <property type="entry name" value="DUF7763"/>
</dbReference>
<gene>
    <name evidence="2" type="ORF">SSIN_1486</name>
</gene>
<dbReference type="NCBIfam" id="NF038388">
    <property type="entry name" value="sigmaX_act_ComW"/>
    <property type="match status" value="1"/>
</dbReference>
<feature type="domain" description="DUF7763" evidence="1">
    <location>
        <begin position="3"/>
        <end position="71"/>
    </location>
</feature>
<dbReference type="PATRIC" id="fig|176090.4.peg.1446"/>
<name>A0A0A0DIG1_9STRE</name>
<evidence type="ECO:0000259" key="1">
    <source>
        <dbReference type="Pfam" id="PF24954"/>
    </source>
</evidence>
<evidence type="ECO:0000313" key="3">
    <source>
        <dbReference type="Proteomes" id="UP000030019"/>
    </source>
</evidence>
<protein>
    <submittedName>
        <fullName evidence="2">Competence positive regulator ComW</fullName>
    </submittedName>
</protein>
<keyword evidence="3" id="KW-1185">Reference proteome</keyword>
<dbReference type="EMBL" id="JPEN01000079">
    <property type="protein sequence ID" value="KGM36757.1"/>
    <property type="molecule type" value="Genomic_DNA"/>
</dbReference>
<organism evidence="2 3">
    <name type="scientific">Streptococcus sinensis</name>
    <dbReference type="NCBI Taxonomy" id="176090"/>
    <lineage>
        <taxon>Bacteria</taxon>
        <taxon>Bacillati</taxon>
        <taxon>Bacillota</taxon>
        <taxon>Bacilli</taxon>
        <taxon>Lactobacillales</taxon>
        <taxon>Streptococcaceae</taxon>
        <taxon>Streptococcus</taxon>
    </lineage>
</organism>
<evidence type="ECO:0000313" key="2">
    <source>
        <dbReference type="EMBL" id="KGM36757.1"/>
    </source>
</evidence>
<sequence length="73" mass="9150">MKIQEIYLKYKGYYAEIEAEYSHCKKTSIEWETLHLRYLIYYLVRYNIGKMQFFNPYHYRTAYRLYLEQLVAS</sequence>
<proteinExistence type="predicted"/>
<accession>A0A0A0DIG1</accession>
<dbReference type="RefSeq" id="WP_037617413.1">
    <property type="nucleotide sequence ID" value="NZ_JPEN01000079.1"/>
</dbReference>
<dbReference type="InterPro" id="IPR049854">
    <property type="entry name" value="SigmaX_act_ComW"/>
</dbReference>
<dbReference type="Pfam" id="PF24954">
    <property type="entry name" value="DUF7763"/>
    <property type="match status" value="1"/>
</dbReference>
<reference evidence="2 3" key="1">
    <citation type="submission" date="2014-06" db="EMBL/GenBank/DDBJ databases">
        <authorList>
            <person name="Teng J.L."/>
            <person name="Huang Y."/>
            <person name="Tse H."/>
            <person name="Lau S.K."/>
            <person name="Woo P.C."/>
        </authorList>
    </citation>
    <scope>NUCLEOTIDE SEQUENCE [LARGE SCALE GENOMIC DNA]</scope>
    <source>
        <strain evidence="2 3">HKU4</strain>
    </source>
</reference>
<comment type="caution">
    <text evidence="2">The sequence shown here is derived from an EMBL/GenBank/DDBJ whole genome shotgun (WGS) entry which is preliminary data.</text>
</comment>
<dbReference type="Proteomes" id="UP000030019">
    <property type="component" value="Unassembled WGS sequence"/>
</dbReference>
<dbReference type="AlphaFoldDB" id="A0A0A0DIG1"/>